<dbReference type="InterPro" id="IPR001433">
    <property type="entry name" value="OxRdtase_FAD/NAD-bd"/>
</dbReference>
<dbReference type="InterPro" id="IPR019480">
    <property type="entry name" value="Dihydroorotate_DH_Fe-S-bd"/>
</dbReference>
<dbReference type="Pfam" id="PF10418">
    <property type="entry name" value="DHODB_Fe-S_bind"/>
    <property type="match status" value="1"/>
</dbReference>
<feature type="binding site" evidence="2">
    <location>
        <position position="223"/>
    </location>
    <ligand>
        <name>[2Fe-2S] cluster</name>
        <dbReference type="ChEBI" id="CHEBI:190135"/>
    </ligand>
</feature>
<comment type="caution">
    <text evidence="4">The sequence shown here is derived from an EMBL/GenBank/DDBJ whole genome shotgun (WGS) entry which is preliminary data.</text>
</comment>
<dbReference type="EMBL" id="WPAF01000002">
    <property type="protein sequence ID" value="KAF0135081.1"/>
    <property type="molecule type" value="Genomic_DNA"/>
</dbReference>
<dbReference type="GO" id="GO:0051537">
    <property type="term" value="F:2 iron, 2 sulfur cluster binding"/>
    <property type="evidence" value="ECO:0007669"/>
    <property type="project" value="UniProtKB-KW"/>
</dbReference>
<proteinExistence type="predicted"/>
<feature type="domain" description="FAD-binding FR-type" evidence="3">
    <location>
        <begin position="1"/>
        <end position="96"/>
    </location>
</feature>
<name>A0A833L273_UNCSA</name>
<keyword evidence="1" id="KW-0274">FAD</keyword>
<dbReference type="PROSITE" id="PS51384">
    <property type="entry name" value="FAD_FR"/>
    <property type="match status" value="1"/>
</dbReference>
<comment type="cofactor">
    <cofactor evidence="2">
        <name>[2Fe-2S] cluster</name>
        <dbReference type="ChEBI" id="CHEBI:190135"/>
    </cofactor>
    <text evidence="2">Binds 1 [2Fe-2S] cluster per subunit.</text>
</comment>
<dbReference type="InterPro" id="IPR012165">
    <property type="entry name" value="Cyt_c3_hydrogenase_gsu"/>
</dbReference>
<keyword evidence="2" id="KW-0408">Iron</keyword>
<evidence type="ECO:0000256" key="1">
    <source>
        <dbReference type="PIRSR" id="PIRSR006816-1"/>
    </source>
</evidence>
<dbReference type="AlphaFoldDB" id="A0A833L273"/>
<dbReference type="PANTHER" id="PTHR43513">
    <property type="entry name" value="DIHYDROOROTATE DEHYDROGENASE B (NAD(+)), ELECTRON TRANSFER SUBUNIT"/>
    <property type="match status" value="1"/>
</dbReference>
<sequence length="280" mass="30464">MGFKILRKEQLASNIHFIEVDAPRIAKAAKPGQFVVLRINENGERIPLTIADKNIKNGTIEIIFQEAGASTTILSKLKAGDSILNILGPLGEPSHIENIGSVVVIGGGVGIAEIFPAIKEYKAKGNKVTAIIGARNKQLLLTEEKIKNMADELLIATDDGSYGRKGFVTDILKEMIEDKKEINLVYAVGPVPMMEAVSNVTKAAKIKTMVSLNTLMLDATGMCGVCRITVGGQIKFACVDGPEFDAHLVDFKELKTRLSTYRDKEKEAIDHICSLDKIKE</sequence>
<dbReference type="PANTHER" id="PTHR43513:SF3">
    <property type="entry name" value="DIHYDROOROTATE DEHYDROGENASE B (NAD(+)), ELECTRON TRANSFER SUBUNIT-RELATED"/>
    <property type="match status" value="1"/>
</dbReference>
<evidence type="ECO:0000259" key="3">
    <source>
        <dbReference type="PROSITE" id="PS51384"/>
    </source>
</evidence>
<dbReference type="SUPFAM" id="SSF63380">
    <property type="entry name" value="Riboflavin synthase domain-like"/>
    <property type="match status" value="1"/>
</dbReference>
<accession>A0A833L273</accession>
<protein>
    <submittedName>
        <fullName evidence="4">Ferredoxin--NADP+ reductase</fullName>
    </submittedName>
</protein>
<dbReference type="GO" id="GO:0006221">
    <property type="term" value="P:pyrimidine nucleotide biosynthetic process"/>
    <property type="evidence" value="ECO:0007669"/>
    <property type="project" value="InterPro"/>
</dbReference>
<dbReference type="Gene3D" id="2.40.30.10">
    <property type="entry name" value="Translation factors"/>
    <property type="match status" value="1"/>
</dbReference>
<dbReference type="InterPro" id="IPR039261">
    <property type="entry name" value="FNR_nucleotide-bd"/>
</dbReference>
<reference evidence="4 5" key="1">
    <citation type="submission" date="2019-12" db="EMBL/GenBank/DDBJ databases">
        <authorList>
            <person name="Wolfe R."/>
            <person name="Danczak R."/>
            <person name="Wilkins M."/>
        </authorList>
    </citation>
    <scope>NUCLEOTIDE SEQUENCE [LARGE SCALE GENOMIC DNA]</scope>
    <source>
        <strain evidence="4">X2_MaxBin.013</strain>
    </source>
</reference>
<keyword evidence="2" id="KW-0411">Iron-sulfur</keyword>
<dbReference type="CDD" id="cd06219">
    <property type="entry name" value="DHOD_e_trans_like1"/>
    <property type="match status" value="1"/>
</dbReference>
<dbReference type="InterPro" id="IPR050353">
    <property type="entry name" value="PyrK_electron_transfer"/>
</dbReference>
<dbReference type="Gene3D" id="3.40.50.80">
    <property type="entry name" value="Nucleotide-binding domain of ferredoxin-NADP reductase (FNR) module"/>
    <property type="match status" value="1"/>
</dbReference>
<dbReference type="Proteomes" id="UP000488506">
    <property type="component" value="Unassembled WGS sequence"/>
</dbReference>
<dbReference type="PIRSF" id="PIRSF006816">
    <property type="entry name" value="Cyc3_hyd_g"/>
    <property type="match status" value="1"/>
</dbReference>
<evidence type="ECO:0000313" key="4">
    <source>
        <dbReference type="EMBL" id="KAF0135081.1"/>
    </source>
</evidence>
<keyword evidence="2" id="KW-0479">Metal-binding</keyword>
<dbReference type="GO" id="GO:0016491">
    <property type="term" value="F:oxidoreductase activity"/>
    <property type="evidence" value="ECO:0007669"/>
    <property type="project" value="InterPro"/>
</dbReference>
<dbReference type="Pfam" id="PF00175">
    <property type="entry name" value="NAD_binding_1"/>
    <property type="match status" value="1"/>
</dbReference>
<feature type="binding site" evidence="2">
    <location>
        <position position="238"/>
    </location>
    <ligand>
        <name>[2Fe-2S] cluster</name>
        <dbReference type="ChEBI" id="CHEBI:190135"/>
    </ligand>
</feature>
<evidence type="ECO:0000313" key="5">
    <source>
        <dbReference type="Proteomes" id="UP000488506"/>
    </source>
</evidence>
<dbReference type="InterPro" id="IPR017938">
    <property type="entry name" value="Riboflavin_synthase-like_b-brl"/>
</dbReference>
<gene>
    <name evidence="4" type="ORF">FD145_219</name>
</gene>
<keyword evidence="2" id="KW-0001">2Fe-2S</keyword>
<dbReference type="InterPro" id="IPR017927">
    <property type="entry name" value="FAD-bd_FR_type"/>
</dbReference>
<feature type="binding site" evidence="2">
    <location>
        <position position="226"/>
    </location>
    <ligand>
        <name>[2Fe-2S] cluster</name>
        <dbReference type="ChEBI" id="CHEBI:190135"/>
    </ligand>
</feature>
<organism evidence="4 5">
    <name type="scientific">Candidatus Saganbacteria bacterium</name>
    <dbReference type="NCBI Taxonomy" id="2575572"/>
    <lineage>
        <taxon>Bacteria</taxon>
        <taxon>Bacillati</taxon>
        <taxon>Saganbacteria</taxon>
    </lineage>
</organism>
<keyword evidence="1" id="KW-0285">Flavoprotein</keyword>
<feature type="binding site" evidence="1">
    <location>
        <begin position="63"/>
        <end position="65"/>
    </location>
    <ligand>
        <name>FAD</name>
        <dbReference type="ChEBI" id="CHEBI:57692"/>
    </ligand>
</feature>
<dbReference type="GO" id="GO:0046872">
    <property type="term" value="F:metal ion binding"/>
    <property type="evidence" value="ECO:0007669"/>
    <property type="project" value="UniProtKB-KW"/>
</dbReference>
<dbReference type="GO" id="GO:0050660">
    <property type="term" value="F:flavin adenine dinucleotide binding"/>
    <property type="evidence" value="ECO:0007669"/>
    <property type="project" value="InterPro"/>
</dbReference>
<comment type="cofactor">
    <cofactor evidence="1">
        <name>FAD</name>
        <dbReference type="ChEBI" id="CHEBI:57692"/>
    </cofactor>
    <text evidence="1">Binds 1 FAD per subunit.</text>
</comment>
<dbReference type="NCBIfam" id="NF004862">
    <property type="entry name" value="PRK06222.1"/>
    <property type="match status" value="1"/>
</dbReference>
<dbReference type="SUPFAM" id="SSF52343">
    <property type="entry name" value="Ferredoxin reductase-like, C-terminal NADP-linked domain"/>
    <property type="match status" value="1"/>
</dbReference>
<evidence type="ECO:0000256" key="2">
    <source>
        <dbReference type="PIRSR" id="PIRSR006816-2"/>
    </source>
</evidence>